<dbReference type="GO" id="GO:0008270">
    <property type="term" value="F:zinc ion binding"/>
    <property type="evidence" value="ECO:0007669"/>
    <property type="project" value="UniProtKB-UniRule"/>
</dbReference>
<dbReference type="GO" id="GO:0005737">
    <property type="term" value="C:cytoplasm"/>
    <property type="evidence" value="ECO:0007669"/>
    <property type="project" value="TreeGrafter"/>
</dbReference>
<accession>A0AAV5N236</accession>
<dbReference type="GO" id="GO:0030091">
    <property type="term" value="P:protein repair"/>
    <property type="evidence" value="ECO:0007669"/>
    <property type="project" value="InterPro"/>
</dbReference>
<dbReference type="Proteomes" id="UP001058124">
    <property type="component" value="Unassembled WGS sequence"/>
</dbReference>
<gene>
    <name evidence="9 11" type="primary">msrB</name>
    <name evidence="11" type="ORF">SOASR030_22700</name>
</gene>
<dbReference type="PANTHER" id="PTHR10173">
    <property type="entry name" value="METHIONINE SULFOXIDE REDUCTASE"/>
    <property type="match status" value="1"/>
</dbReference>
<keyword evidence="4 9" id="KW-0479">Metal-binding</keyword>
<comment type="similarity">
    <text evidence="1 9">Belongs to the MsrB Met sulfoxide reductase family.</text>
</comment>
<evidence type="ECO:0000256" key="8">
    <source>
        <dbReference type="ARBA" id="ARBA00075819"/>
    </source>
</evidence>
<evidence type="ECO:0000313" key="12">
    <source>
        <dbReference type="Proteomes" id="UP001058124"/>
    </source>
</evidence>
<keyword evidence="12" id="KW-1185">Reference proteome</keyword>
<comment type="catalytic activity">
    <reaction evidence="7 9">
        <text>L-methionyl-[protein] + [thioredoxin]-disulfide + H2O = L-methionyl-(R)-S-oxide-[protein] + [thioredoxin]-dithiol</text>
        <dbReference type="Rhea" id="RHEA:24164"/>
        <dbReference type="Rhea" id="RHEA-COMP:10698"/>
        <dbReference type="Rhea" id="RHEA-COMP:10700"/>
        <dbReference type="Rhea" id="RHEA-COMP:12313"/>
        <dbReference type="Rhea" id="RHEA-COMP:12314"/>
        <dbReference type="ChEBI" id="CHEBI:15377"/>
        <dbReference type="ChEBI" id="CHEBI:16044"/>
        <dbReference type="ChEBI" id="CHEBI:29950"/>
        <dbReference type="ChEBI" id="CHEBI:45764"/>
        <dbReference type="ChEBI" id="CHEBI:50058"/>
        <dbReference type="EC" id="1.8.4.12"/>
    </reaction>
</comment>
<feature type="binding site" evidence="9">
    <location>
        <position position="96"/>
    </location>
    <ligand>
        <name>Zn(2+)</name>
        <dbReference type="ChEBI" id="CHEBI:29105"/>
    </ligand>
</feature>
<dbReference type="PROSITE" id="PS51790">
    <property type="entry name" value="MSRB"/>
    <property type="match status" value="1"/>
</dbReference>
<evidence type="ECO:0000259" key="10">
    <source>
        <dbReference type="PROSITE" id="PS51790"/>
    </source>
</evidence>
<feature type="binding site" evidence="9">
    <location>
        <position position="47"/>
    </location>
    <ligand>
        <name>Zn(2+)</name>
        <dbReference type="ChEBI" id="CHEBI:29105"/>
    </ligand>
</feature>
<dbReference type="InterPro" id="IPR011057">
    <property type="entry name" value="Mss4-like_sf"/>
</dbReference>
<feature type="active site" description="Nucleophile" evidence="9">
    <location>
        <position position="116"/>
    </location>
</feature>
<dbReference type="SUPFAM" id="SSF51316">
    <property type="entry name" value="Mss4-like"/>
    <property type="match status" value="1"/>
</dbReference>
<evidence type="ECO:0000256" key="2">
    <source>
        <dbReference type="ARBA" id="ARBA00012499"/>
    </source>
</evidence>
<dbReference type="InterPro" id="IPR002579">
    <property type="entry name" value="Met_Sox_Rdtase_MsrB_dom"/>
</dbReference>
<evidence type="ECO:0000256" key="4">
    <source>
        <dbReference type="ARBA" id="ARBA00022723"/>
    </source>
</evidence>
<protein>
    <recommendedName>
        <fullName evidence="3 9">Peptide methionine sulfoxide reductase MsrB</fullName>
        <ecNumber evidence="2 9">1.8.4.12</ecNumber>
    </recommendedName>
    <alternativeName>
        <fullName evidence="8 9">Peptide-methionine (R)-S-oxide reductase</fullName>
    </alternativeName>
</protein>
<evidence type="ECO:0000256" key="5">
    <source>
        <dbReference type="ARBA" id="ARBA00022833"/>
    </source>
</evidence>
<dbReference type="PANTHER" id="PTHR10173:SF52">
    <property type="entry name" value="METHIONINE-R-SULFOXIDE REDUCTASE B1"/>
    <property type="match status" value="1"/>
</dbReference>
<sequence>MPNTLNEKNKNLTEMQRFITQERGTEPPFSGRLLNNNRVGVYRCVCCDSPLFKSDTKFDAGCGWPSFFEPVTQGAVNYLDDYSHNMHRIEIRCAHCDAHLGHVFPDGPKPTGQRYCINSGSMRFVDDETGEATAG</sequence>
<keyword evidence="5 9" id="KW-0862">Zinc</keyword>
<keyword evidence="6 9" id="KW-0560">Oxidoreductase</keyword>
<feature type="binding site" evidence="9">
    <location>
        <position position="93"/>
    </location>
    <ligand>
        <name>Zn(2+)</name>
        <dbReference type="ChEBI" id="CHEBI:29105"/>
    </ligand>
</feature>
<name>A0AAV5N236_9GAMM</name>
<comment type="caution">
    <text evidence="11">The sequence shown here is derived from an EMBL/GenBank/DDBJ whole genome shotgun (WGS) entry which is preliminary data.</text>
</comment>
<proteinExistence type="inferred from homology"/>
<evidence type="ECO:0000256" key="7">
    <source>
        <dbReference type="ARBA" id="ARBA00048488"/>
    </source>
</evidence>
<evidence type="ECO:0000256" key="9">
    <source>
        <dbReference type="HAMAP-Rule" id="MF_01400"/>
    </source>
</evidence>
<dbReference type="GO" id="GO:0006979">
    <property type="term" value="P:response to oxidative stress"/>
    <property type="evidence" value="ECO:0007669"/>
    <property type="project" value="InterPro"/>
</dbReference>
<reference evidence="11" key="1">
    <citation type="submission" date="2022-06" db="EMBL/GenBank/DDBJ databases">
        <title>Draft genome sequences of Leminorella grimontii str. JCM5902.</title>
        <authorList>
            <person name="Wakabayashi Y."/>
            <person name="Kojima K."/>
        </authorList>
    </citation>
    <scope>NUCLEOTIDE SEQUENCE</scope>
    <source>
        <strain evidence="11">JCM 5902</strain>
    </source>
</reference>
<dbReference type="NCBIfam" id="TIGR00357">
    <property type="entry name" value="peptide-methionine (R)-S-oxide reductase MsrB"/>
    <property type="match status" value="1"/>
</dbReference>
<dbReference type="HAMAP" id="MF_01400">
    <property type="entry name" value="MsrB"/>
    <property type="match status" value="1"/>
</dbReference>
<dbReference type="EC" id="1.8.4.12" evidence="2 9"/>
<organism evidence="11 12">
    <name type="scientific">Leminorella grimontii</name>
    <dbReference type="NCBI Taxonomy" id="82981"/>
    <lineage>
        <taxon>Bacteria</taxon>
        <taxon>Pseudomonadati</taxon>
        <taxon>Pseudomonadota</taxon>
        <taxon>Gammaproteobacteria</taxon>
        <taxon>Enterobacterales</taxon>
        <taxon>Budviciaceae</taxon>
        <taxon>Leminorella</taxon>
    </lineage>
</organism>
<dbReference type="Pfam" id="PF01641">
    <property type="entry name" value="SelR"/>
    <property type="match status" value="1"/>
</dbReference>
<feature type="domain" description="MsrB" evidence="10">
    <location>
        <begin position="5"/>
        <end position="127"/>
    </location>
</feature>
<dbReference type="InterPro" id="IPR028427">
    <property type="entry name" value="Met_Sox_Rdtase_MsrB"/>
</dbReference>
<evidence type="ECO:0000256" key="1">
    <source>
        <dbReference type="ARBA" id="ARBA00007174"/>
    </source>
</evidence>
<evidence type="ECO:0000256" key="3">
    <source>
        <dbReference type="ARBA" id="ARBA00021130"/>
    </source>
</evidence>
<evidence type="ECO:0000313" key="11">
    <source>
        <dbReference type="EMBL" id="GKX56158.1"/>
    </source>
</evidence>
<dbReference type="GO" id="GO:0033743">
    <property type="term" value="F:peptide-methionine (R)-S-oxide reductase activity"/>
    <property type="evidence" value="ECO:0007669"/>
    <property type="project" value="UniProtKB-UniRule"/>
</dbReference>
<dbReference type="FunFam" id="2.170.150.20:FF:000001">
    <property type="entry name" value="Peptide methionine sulfoxide reductase MsrB"/>
    <property type="match status" value="1"/>
</dbReference>
<evidence type="ECO:0000256" key="6">
    <source>
        <dbReference type="ARBA" id="ARBA00023002"/>
    </source>
</evidence>
<dbReference type="AlphaFoldDB" id="A0AAV5N236"/>
<dbReference type="Gene3D" id="2.170.150.20">
    <property type="entry name" value="Peptide methionine sulfoxide reductase"/>
    <property type="match status" value="1"/>
</dbReference>
<comment type="cofactor">
    <cofactor evidence="9">
        <name>Zn(2+)</name>
        <dbReference type="ChEBI" id="CHEBI:29105"/>
    </cofactor>
    <text evidence="9">Binds 1 zinc ion per subunit. The zinc ion is important for the structural integrity of the protein.</text>
</comment>
<dbReference type="RefSeq" id="WP_027274556.1">
    <property type="nucleotide sequence ID" value="NZ_BRLH01000004.1"/>
</dbReference>
<dbReference type="EMBL" id="BRLH01000004">
    <property type="protein sequence ID" value="GKX56158.1"/>
    <property type="molecule type" value="Genomic_DNA"/>
</dbReference>
<feature type="binding site" evidence="9">
    <location>
        <position position="44"/>
    </location>
    <ligand>
        <name>Zn(2+)</name>
        <dbReference type="ChEBI" id="CHEBI:29105"/>
    </ligand>
</feature>